<feature type="transmembrane region" description="Helical" evidence="1">
    <location>
        <begin position="21"/>
        <end position="42"/>
    </location>
</feature>
<dbReference type="RefSeq" id="WP_345475100.1">
    <property type="nucleotide sequence ID" value="NZ_BAABHF010000061.1"/>
</dbReference>
<sequence length="259" mass="26219">MKVTLPRVVHAEWTKLRALRSTWIVLGTTVMLVVGLAAATGWSQHRDIVAHGTSLSTADAAGGAFLGIDLFVLVIGVFGVLLMTGEYGSGLIRATLAAVPRRLSVLLAKATVLIMVTAPVMLVACLAALFVSQAFLGADGASLGDPGVLRAALGAAAAPVAVGLLGLGIGAVLRHTAAAITTLVAALLVLPALMPVALPRAARDAVLPYLPTTSSQAMYALDDGNPFKTLSPGAGAVVLALWVVVVLAGAAAVLLRRDA</sequence>
<dbReference type="Proteomes" id="UP001500503">
    <property type="component" value="Unassembled WGS sequence"/>
</dbReference>
<proteinExistence type="predicted"/>
<accession>A0ABP8R5I2</accession>
<keyword evidence="1" id="KW-0472">Membrane</keyword>
<keyword evidence="3" id="KW-1185">Reference proteome</keyword>
<keyword evidence="1" id="KW-1133">Transmembrane helix</keyword>
<dbReference type="EMBL" id="BAABHF010000061">
    <property type="protein sequence ID" value="GAA4518842.1"/>
    <property type="molecule type" value="Genomic_DNA"/>
</dbReference>
<feature type="transmembrane region" description="Helical" evidence="1">
    <location>
        <begin position="234"/>
        <end position="255"/>
    </location>
</feature>
<dbReference type="PANTHER" id="PTHR37305:SF1">
    <property type="entry name" value="MEMBRANE PROTEIN"/>
    <property type="match status" value="1"/>
</dbReference>
<reference evidence="3" key="1">
    <citation type="journal article" date="2019" name="Int. J. Syst. Evol. Microbiol.">
        <title>The Global Catalogue of Microorganisms (GCM) 10K type strain sequencing project: providing services to taxonomists for standard genome sequencing and annotation.</title>
        <authorList>
            <consortium name="The Broad Institute Genomics Platform"/>
            <consortium name="The Broad Institute Genome Sequencing Center for Infectious Disease"/>
            <person name="Wu L."/>
            <person name="Ma J."/>
        </authorList>
    </citation>
    <scope>NUCLEOTIDE SEQUENCE [LARGE SCALE GENOMIC DNA]</scope>
    <source>
        <strain evidence="3">JCM 17933</strain>
    </source>
</reference>
<gene>
    <name evidence="2" type="ORF">GCM10023191_093570</name>
</gene>
<keyword evidence="1" id="KW-0812">Transmembrane</keyword>
<feature type="transmembrane region" description="Helical" evidence="1">
    <location>
        <begin position="106"/>
        <end position="131"/>
    </location>
</feature>
<evidence type="ECO:0000313" key="2">
    <source>
        <dbReference type="EMBL" id="GAA4518842.1"/>
    </source>
</evidence>
<feature type="transmembrane region" description="Helical" evidence="1">
    <location>
        <begin position="62"/>
        <end position="85"/>
    </location>
</feature>
<evidence type="ECO:0000256" key="1">
    <source>
        <dbReference type="SAM" id="Phobius"/>
    </source>
</evidence>
<feature type="transmembrane region" description="Helical" evidence="1">
    <location>
        <begin position="180"/>
        <end position="198"/>
    </location>
</feature>
<name>A0ABP8R5I2_9ACTN</name>
<organism evidence="2 3">
    <name type="scientific">Actinoallomurus oryzae</name>
    <dbReference type="NCBI Taxonomy" id="502180"/>
    <lineage>
        <taxon>Bacteria</taxon>
        <taxon>Bacillati</taxon>
        <taxon>Actinomycetota</taxon>
        <taxon>Actinomycetes</taxon>
        <taxon>Streptosporangiales</taxon>
        <taxon>Thermomonosporaceae</taxon>
        <taxon>Actinoallomurus</taxon>
    </lineage>
</organism>
<protein>
    <submittedName>
        <fullName evidence="2">ABC transporter permease</fullName>
    </submittedName>
</protein>
<dbReference type="Pfam" id="PF12730">
    <property type="entry name" value="ABC2_membrane_4"/>
    <property type="match status" value="1"/>
</dbReference>
<feature type="transmembrane region" description="Helical" evidence="1">
    <location>
        <begin position="151"/>
        <end position="173"/>
    </location>
</feature>
<dbReference type="PANTHER" id="PTHR37305">
    <property type="entry name" value="INTEGRAL MEMBRANE PROTEIN-RELATED"/>
    <property type="match status" value="1"/>
</dbReference>
<evidence type="ECO:0000313" key="3">
    <source>
        <dbReference type="Proteomes" id="UP001500503"/>
    </source>
</evidence>
<comment type="caution">
    <text evidence="2">The sequence shown here is derived from an EMBL/GenBank/DDBJ whole genome shotgun (WGS) entry which is preliminary data.</text>
</comment>